<evidence type="ECO:0000256" key="6">
    <source>
        <dbReference type="SAM" id="Phobius"/>
    </source>
</evidence>
<keyword evidence="2" id="KW-1003">Cell membrane</keyword>
<accession>A0AAU7XG12</accession>
<dbReference type="CDD" id="cd06581">
    <property type="entry name" value="TM_PBP1_LivM_like"/>
    <property type="match status" value="1"/>
</dbReference>
<feature type="transmembrane region" description="Helical" evidence="6">
    <location>
        <begin position="73"/>
        <end position="92"/>
    </location>
</feature>
<protein>
    <submittedName>
        <fullName evidence="7">Branched-chain amino acid ABC transporter permease</fullName>
    </submittedName>
</protein>
<dbReference type="EMBL" id="CP158568">
    <property type="protein sequence ID" value="XBY46987.1"/>
    <property type="molecule type" value="Genomic_DNA"/>
</dbReference>
<evidence type="ECO:0000256" key="2">
    <source>
        <dbReference type="ARBA" id="ARBA00022475"/>
    </source>
</evidence>
<feature type="transmembrane region" description="Helical" evidence="6">
    <location>
        <begin position="128"/>
        <end position="151"/>
    </location>
</feature>
<dbReference type="GO" id="GO:0005886">
    <property type="term" value="C:plasma membrane"/>
    <property type="evidence" value="ECO:0007669"/>
    <property type="project" value="UniProtKB-SubCell"/>
</dbReference>
<dbReference type="AlphaFoldDB" id="A0AAU7XG12"/>
<feature type="transmembrane region" description="Helical" evidence="6">
    <location>
        <begin position="20"/>
        <end position="37"/>
    </location>
</feature>
<comment type="subcellular location">
    <subcellularLocation>
        <location evidence="1">Cell membrane</location>
        <topology evidence="1">Multi-pass membrane protein</topology>
    </subcellularLocation>
</comment>
<evidence type="ECO:0000256" key="5">
    <source>
        <dbReference type="ARBA" id="ARBA00023136"/>
    </source>
</evidence>
<feature type="transmembrane region" description="Helical" evidence="6">
    <location>
        <begin position="99"/>
        <end position="122"/>
    </location>
</feature>
<gene>
    <name evidence="7" type="ORF">ABS361_22110</name>
</gene>
<evidence type="ECO:0000256" key="1">
    <source>
        <dbReference type="ARBA" id="ARBA00004651"/>
    </source>
</evidence>
<dbReference type="PANTHER" id="PTHR30482:SF17">
    <property type="entry name" value="ABC TRANSPORTER ATP-BINDING PROTEIN"/>
    <property type="match status" value="1"/>
</dbReference>
<dbReference type="InterPro" id="IPR043428">
    <property type="entry name" value="LivM-like"/>
</dbReference>
<feature type="transmembrane region" description="Helical" evidence="6">
    <location>
        <begin position="262"/>
        <end position="286"/>
    </location>
</feature>
<dbReference type="InterPro" id="IPR001851">
    <property type="entry name" value="ABC_transp_permease"/>
</dbReference>
<sequence>MVPSVSAPSATAAAPRRRFLPGAAVLVVAVFALALVVSQFVGGGYGATLVVRTAVFALAAVSLSFLIGQAGLVSFGHAAPLGIGAYAVLIAGEYGVSDAFIVLPLAFAASALFSIATGAIALRTRGVYFIMITLAFAQMVFYVAASLSAFGGDDGMAIARRATVLGAKLLKTDTNLAVLAISALGLALFLFERLAASRFGLMLRAGRANEAKLMALGLDPYRHRLIALALAGGAAGLAGALLATQVEYVSPATMGWHISGELIVMVVLGGVGRLGGAVIGAVAVTALNEALGSFTEHWQLGLGLVIVVVALLRGTDLKALLSGMRGGSQ</sequence>
<dbReference type="PANTHER" id="PTHR30482">
    <property type="entry name" value="HIGH-AFFINITY BRANCHED-CHAIN AMINO ACID TRANSPORT SYSTEM PERMEASE"/>
    <property type="match status" value="1"/>
</dbReference>
<feature type="transmembrane region" description="Helical" evidence="6">
    <location>
        <begin position="298"/>
        <end position="315"/>
    </location>
</feature>
<dbReference type="RefSeq" id="WP_407052076.1">
    <property type="nucleotide sequence ID" value="NZ_CP158568.1"/>
</dbReference>
<feature type="transmembrane region" description="Helical" evidence="6">
    <location>
        <begin position="225"/>
        <end position="250"/>
    </location>
</feature>
<evidence type="ECO:0000256" key="4">
    <source>
        <dbReference type="ARBA" id="ARBA00022989"/>
    </source>
</evidence>
<dbReference type="KEGG" id="mflg:ABS361_22110"/>
<name>A0AAU7XG12_9HYPH</name>
<feature type="transmembrane region" description="Helical" evidence="6">
    <location>
        <begin position="49"/>
        <end position="67"/>
    </location>
</feature>
<keyword evidence="3 6" id="KW-0812">Transmembrane</keyword>
<reference evidence="7" key="1">
    <citation type="submission" date="2024-06" db="EMBL/GenBank/DDBJ databases">
        <title>Methylostella associata gen. nov., sp. nov., a novel Ancalomicrobiaceae-affiliated facultatively methylotrophic bacteria that feed on methanotrophs of the genus Methylococcus.</title>
        <authorList>
            <person name="Saltykova V."/>
            <person name="Danilova O.V."/>
            <person name="Oshkin I.Y."/>
            <person name="Belova S.E."/>
            <person name="Pimenov N.V."/>
            <person name="Dedysh S.N."/>
        </authorList>
    </citation>
    <scope>NUCLEOTIDE SEQUENCE</scope>
    <source>
        <strain evidence="7">S20</strain>
    </source>
</reference>
<feature type="transmembrane region" description="Helical" evidence="6">
    <location>
        <begin position="172"/>
        <end position="191"/>
    </location>
</feature>
<keyword evidence="5 6" id="KW-0472">Membrane</keyword>
<dbReference type="Pfam" id="PF02653">
    <property type="entry name" value="BPD_transp_2"/>
    <property type="match status" value="1"/>
</dbReference>
<organism evidence="7">
    <name type="scientific">Methyloraptor flagellatus</name>
    <dbReference type="NCBI Taxonomy" id="3162530"/>
    <lineage>
        <taxon>Bacteria</taxon>
        <taxon>Pseudomonadati</taxon>
        <taxon>Pseudomonadota</taxon>
        <taxon>Alphaproteobacteria</taxon>
        <taxon>Hyphomicrobiales</taxon>
        <taxon>Ancalomicrobiaceae</taxon>
        <taxon>Methyloraptor</taxon>
    </lineage>
</organism>
<keyword evidence="4 6" id="KW-1133">Transmembrane helix</keyword>
<dbReference type="GO" id="GO:0015658">
    <property type="term" value="F:branched-chain amino acid transmembrane transporter activity"/>
    <property type="evidence" value="ECO:0007669"/>
    <property type="project" value="InterPro"/>
</dbReference>
<proteinExistence type="predicted"/>
<evidence type="ECO:0000313" key="7">
    <source>
        <dbReference type="EMBL" id="XBY46987.1"/>
    </source>
</evidence>
<evidence type="ECO:0000256" key="3">
    <source>
        <dbReference type="ARBA" id="ARBA00022692"/>
    </source>
</evidence>